<name>A0ABS4G824_9CLOT</name>
<evidence type="ECO:0008006" key="3">
    <source>
        <dbReference type="Google" id="ProtNLM"/>
    </source>
</evidence>
<organism evidence="1 2">
    <name type="scientific">Youngiibacter multivorans</name>
    <dbReference type="NCBI Taxonomy" id="937251"/>
    <lineage>
        <taxon>Bacteria</taxon>
        <taxon>Bacillati</taxon>
        <taxon>Bacillota</taxon>
        <taxon>Clostridia</taxon>
        <taxon>Eubacteriales</taxon>
        <taxon>Clostridiaceae</taxon>
        <taxon>Youngiibacter</taxon>
    </lineage>
</organism>
<protein>
    <recommendedName>
        <fullName evidence="3">PRD domain-containing protein</fullName>
    </recommendedName>
</protein>
<sequence>MDSIEINNLEQHVRDIRNYMLEVEVIERFLEDNLLELKEDHRLLFWNHFITLFKRIDQNEQNNLDKEETFTAEKEAEMLTAKLHDKLMEVRNFKTTEFEEFLVLVYMQMLIDERRKENE</sequence>
<proteinExistence type="predicted"/>
<dbReference type="EMBL" id="JAGGKC010000037">
    <property type="protein sequence ID" value="MBP1920708.1"/>
    <property type="molecule type" value="Genomic_DNA"/>
</dbReference>
<evidence type="ECO:0000313" key="2">
    <source>
        <dbReference type="Proteomes" id="UP001519271"/>
    </source>
</evidence>
<dbReference type="RefSeq" id="WP_209460868.1">
    <property type="nucleotide sequence ID" value="NZ_JAGGKC010000037.1"/>
</dbReference>
<reference evidence="1 2" key="1">
    <citation type="submission" date="2021-03" db="EMBL/GenBank/DDBJ databases">
        <title>Genomic Encyclopedia of Type Strains, Phase IV (KMG-IV): sequencing the most valuable type-strain genomes for metagenomic binning, comparative biology and taxonomic classification.</title>
        <authorList>
            <person name="Goeker M."/>
        </authorList>
    </citation>
    <scope>NUCLEOTIDE SEQUENCE [LARGE SCALE GENOMIC DNA]</scope>
    <source>
        <strain evidence="1 2">DSM 6139</strain>
    </source>
</reference>
<dbReference type="Proteomes" id="UP001519271">
    <property type="component" value="Unassembled WGS sequence"/>
</dbReference>
<evidence type="ECO:0000313" key="1">
    <source>
        <dbReference type="EMBL" id="MBP1920708.1"/>
    </source>
</evidence>
<gene>
    <name evidence="1" type="ORF">J2Z34_003223</name>
</gene>
<comment type="caution">
    <text evidence="1">The sequence shown here is derived from an EMBL/GenBank/DDBJ whole genome shotgun (WGS) entry which is preliminary data.</text>
</comment>
<accession>A0ABS4G824</accession>
<keyword evidence="2" id="KW-1185">Reference proteome</keyword>